<proteinExistence type="predicted"/>
<evidence type="ECO:0000256" key="4">
    <source>
        <dbReference type="ARBA" id="ARBA00023002"/>
    </source>
</evidence>
<keyword evidence="7" id="KW-1185">Reference proteome</keyword>
<dbReference type="AlphaFoldDB" id="A0A0G4G307"/>
<gene>
    <name evidence="6" type="ORF">Vbra_16861</name>
</gene>
<protein>
    <recommendedName>
        <fullName evidence="5">FAD-binding domain-containing protein</fullName>
    </recommendedName>
</protein>
<organism evidence="6 7">
    <name type="scientific">Vitrella brassicaformis (strain CCMP3155)</name>
    <dbReference type="NCBI Taxonomy" id="1169540"/>
    <lineage>
        <taxon>Eukaryota</taxon>
        <taxon>Sar</taxon>
        <taxon>Alveolata</taxon>
        <taxon>Colpodellida</taxon>
        <taxon>Vitrellaceae</taxon>
        <taxon>Vitrella</taxon>
    </lineage>
</organism>
<evidence type="ECO:0000259" key="5">
    <source>
        <dbReference type="Pfam" id="PF01494"/>
    </source>
</evidence>
<dbReference type="InterPro" id="IPR050641">
    <property type="entry name" value="RIFMO-like"/>
</dbReference>
<evidence type="ECO:0000313" key="6">
    <source>
        <dbReference type="EMBL" id="CEM22610.1"/>
    </source>
</evidence>
<comment type="cofactor">
    <cofactor evidence="1">
        <name>FAD</name>
        <dbReference type="ChEBI" id="CHEBI:57692"/>
    </cofactor>
</comment>
<dbReference type="Gene3D" id="3.50.50.60">
    <property type="entry name" value="FAD/NAD(P)-binding domain"/>
    <property type="match status" value="1"/>
</dbReference>
<reference evidence="6 7" key="1">
    <citation type="submission" date="2014-11" db="EMBL/GenBank/DDBJ databases">
        <authorList>
            <person name="Zhu J."/>
            <person name="Qi W."/>
            <person name="Song R."/>
        </authorList>
    </citation>
    <scope>NUCLEOTIDE SEQUENCE [LARGE SCALE GENOMIC DNA]</scope>
</reference>
<dbReference type="Pfam" id="PF01494">
    <property type="entry name" value="FAD_binding_3"/>
    <property type="match status" value="1"/>
</dbReference>
<dbReference type="GO" id="GO:0016709">
    <property type="term" value="F:oxidoreductase activity, acting on paired donors, with incorporation or reduction of molecular oxygen, NAD(P)H as one donor, and incorporation of one atom of oxygen"/>
    <property type="evidence" value="ECO:0007669"/>
    <property type="project" value="UniProtKB-ARBA"/>
</dbReference>
<dbReference type="EMBL" id="CDMY01000553">
    <property type="protein sequence ID" value="CEM22610.1"/>
    <property type="molecule type" value="Genomic_DNA"/>
</dbReference>
<dbReference type="SUPFAM" id="SSF51905">
    <property type="entry name" value="FAD/NAD(P)-binding domain"/>
    <property type="match status" value="1"/>
</dbReference>
<dbReference type="Proteomes" id="UP000041254">
    <property type="component" value="Unassembled WGS sequence"/>
</dbReference>
<name>A0A0G4G307_VITBC</name>
<accession>A0A0G4G307</accession>
<dbReference type="OrthoDB" id="346735at2759"/>
<dbReference type="VEuPathDB" id="CryptoDB:Vbra_16861"/>
<evidence type="ECO:0000256" key="3">
    <source>
        <dbReference type="ARBA" id="ARBA00022827"/>
    </source>
</evidence>
<dbReference type="PANTHER" id="PTHR43004">
    <property type="entry name" value="TRK SYSTEM POTASSIUM UPTAKE PROTEIN"/>
    <property type="match status" value="1"/>
</dbReference>
<dbReference type="InParanoid" id="A0A0G4G307"/>
<dbReference type="PRINTS" id="PR00420">
    <property type="entry name" value="RNGMNOXGNASE"/>
</dbReference>
<dbReference type="InterPro" id="IPR002938">
    <property type="entry name" value="FAD-bd"/>
</dbReference>
<dbReference type="PhylomeDB" id="A0A0G4G307"/>
<dbReference type="Gene3D" id="3.40.30.20">
    <property type="match status" value="1"/>
</dbReference>
<keyword evidence="3" id="KW-0274">FAD</keyword>
<dbReference type="PANTHER" id="PTHR43004:SF19">
    <property type="entry name" value="BINDING MONOOXYGENASE, PUTATIVE (JCVI)-RELATED"/>
    <property type="match status" value="1"/>
</dbReference>
<dbReference type="InterPro" id="IPR036188">
    <property type="entry name" value="FAD/NAD-bd_sf"/>
</dbReference>
<evidence type="ECO:0000313" key="7">
    <source>
        <dbReference type="Proteomes" id="UP000041254"/>
    </source>
</evidence>
<dbReference type="Gene3D" id="3.30.70.2450">
    <property type="match status" value="1"/>
</dbReference>
<dbReference type="OMA" id="MEIWHEL"/>
<sequence length="658" mass="72465">MDGLPAWADVIIVGAGPTGLVLACELQRRNVDYLLLDREEYCVTSSRALGVQARSIEIFEDLGVVEEALANGVQMHGERLFVDGAVAVDWDFDKCDSPYAYPLILEQSETERILFTRLLELGGKDCIKRPVEVKKIHIGRLPDEGVSVMVEALPGTKEVDDDQVETHVPPEEFVPPSKTIRGRYIVGCDGARSIVRKACGIPFPGSTLPNEFIVADVRIKWGVPNEVNKFNLMSANGRMICCLPLTKNRWRLITIRRTGVSDGEIVLDPSYYTKAPTREELQTLVQKVVPGSLIDEVLWGSCYSINSRCAAAFKHHNAFIAGDAAHIHPPLGHQGMNVGIQDAHNLGWKLALVVNGGAMSSLLDTYDQERRPVGESIVYYTSVGYKELIEAKGWVKWSMKNVLPMVFSINAVNRALSHSMSMTSIRYPPSLDETLVGRSHIPGAIQPGQRAPDAYLGMINEKRGTEFVRLHQLLATPHSSLLLLVRVPMTGESEQKGFIGWLGEMLGAHQARKDPGVARALESAVHLSADVSRRTGVPSRSPHTGTRLLLIFTAGKASIVPSVTRRKDGMEGGSLLHMLQNVHQHFARSIGLSREDLLIAWDVDGEVVKNYKLATQLDPFDHSGAFVSIRPDGYVSHHGLMDDHEATDSYIAALDKLF</sequence>
<evidence type="ECO:0000256" key="2">
    <source>
        <dbReference type="ARBA" id="ARBA00022630"/>
    </source>
</evidence>
<dbReference type="GO" id="GO:0071949">
    <property type="term" value="F:FAD binding"/>
    <property type="evidence" value="ECO:0007669"/>
    <property type="project" value="InterPro"/>
</dbReference>
<keyword evidence="4" id="KW-0560">Oxidoreductase</keyword>
<keyword evidence="2" id="KW-0285">Flavoprotein</keyword>
<dbReference type="STRING" id="1169540.A0A0G4G307"/>
<evidence type="ECO:0000256" key="1">
    <source>
        <dbReference type="ARBA" id="ARBA00001974"/>
    </source>
</evidence>
<feature type="domain" description="FAD-binding" evidence="5">
    <location>
        <begin position="8"/>
        <end position="378"/>
    </location>
</feature>
<dbReference type="InterPro" id="IPR038220">
    <property type="entry name" value="PHOX_C_sf"/>
</dbReference>